<gene>
    <name evidence="2" type="ORF">SAMN05428953_102580</name>
</gene>
<dbReference type="Gene3D" id="3.40.190.10">
    <property type="entry name" value="Periplasmic binding protein-like II"/>
    <property type="match status" value="2"/>
</dbReference>
<feature type="domain" description="SsuA/THI5-like" evidence="1">
    <location>
        <begin position="70"/>
        <end position="260"/>
    </location>
</feature>
<name>A0A1G8MJN4_9HYPH</name>
<evidence type="ECO:0000313" key="2">
    <source>
        <dbReference type="EMBL" id="SDI68087.1"/>
    </source>
</evidence>
<reference evidence="3" key="1">
    <citation type="submission" date="2016-10" db="EMBL/GenBank/DDBJ databases">
        <authorList>
            <person name="Varghese N."/>
            <person name="Submissions S."/>
        </authorList>
    </citation>
    <scope>NUCLEOTIDE SEQUENCE [LARGE SCALE GENOMIC DNA]</scope>
    <source>
        <strain evidence="3">CGMCC 1.11022</strain>
    </source>
</reference>
<proteinExistence type="predicted"/>
<dbReference type="EMBL" id="FNEE01000002">
    <property type="protein sequence ID" value="SDI68087.1"/>
    <property type="molecule type" value="Genomic_DNA"/>
</dbReference>
<dbReference type="Pfam" id="PF09084">
    <property type="entry name" value="NMT1"/>
    <property type="match status" value="1"/>
</dbReference>
<evidence type="ECO:0000259" key="1">
    <source>
        <dbReference type="Pfam" id="PF09084"/>
    </source>
</evidence>
<dbReference type="SUPFAM" id="SSF53850">
    <property type="entry name" value="Periplasmic binding protein-like II"/>
    <property type="match status" value="1"/>
</dbReference>
<keyword evidence="3" id="KW-1185">Reference proteome</keyword>
<organism evidence="2 3">
    <name type="scientific">Mesorhizobium muleiense</name>
    <dbReference type="NCBI Taxonomy" id="1004279"/>
    <lineage>
        <taxon>Bacteria</taxon>
        <taxon>Pseudomonadati</taxon>
        <taxon>Pseudomonadota</taxon>
        <taxon>Alphaproteobacteria</taxon>
        <taxon>Hyphomicrobiales</taxon>
        <taxon>Phyllobacteriaceae</taxon>
        <taxon>Mesorhizobium</taxon>
    </lineage>
</organism>
<protein>
    <submittedName>
        <fullName evidence="2">NitT/TauT family transport system substrate-binding protein</fullName>
    </submittedName>
</protein>
<dbReference type="AlphaFoldDB" id="A0A1G8MJN4"/>
<dbReference type="PROSITE" id="PS51318">
    <property type="entry name" value="TAT"/>
    <property type="match status" value="1"/>
</dbReference>
<dbReference type="InterPro" id="IPR006311">
    <property type="entry name" value="TAT_signal"/>
</dbReference>
<sequence>MQIIQNRRTFLAGLTAAGGAQLFNIRPSKAAGEPPPETTSVRLGRWIDGSYCWASLYLAGELMRADGLTDIRYVQGDTNVDNTEWLTAGVTDFDFNMPSMHIRSIESGASIKILTGVHTGCWELRGNDSVNGIADLKGKRVGIWAFNDHPHVFLSLMVNYVGLDPLHEIEWVLGISPMQDFIEGKVDAFLAGITELPGLRAKKIGHTIISNAVDRPWSQYYCCMVAGRTDYVDKYPAATKRILRAILKSIDFCASDPSSAARELVDRGFLPSYDLALITLKEAQHDRWRGYDSQDSVRFYALRMQETGMIKSSPQQIIAQGTDWRFLDELKHELKL</sequence>
<dbReference type="PANTHER" id="PTHR30024">
    <property type="entry name" value="ALIPHATIC SULFONATES-BINDING PROTEIN-RELATED"/>
    <property type="match status" value="1"/>
</dbReference>
<evidence type="ECO:0000313" key="3">
    <source>
        <dbReference type="Proteomes" id="UP000198894"/>
    </source>
</evidence>
<accession>A0A1G8MJN4</accession>
<dbReference type="Proteomes" id="UP000198894">
    <property type="component" value="Unassembled WGS sequence"/>
</dbReference>
<dbReference type="InterPro" id="IPR015168">
    <property type="entry name" value="SsuA/THI5"/>
</dbReference>